<proteinExistence type="predicted"/>
<comment type="caution">
    <text evidence="1">The sequence shown here is derived from an EMBL/GenBank/DDBJ whole genome shotgun (WGS) entry which is preliminary data.</text>
</comment>
<organism evidence="1 2">
    <name type="scientific">Erythroxylum novogranatense</name>
    <dbReference type="NCBI Taxonomy" id="1862640"/>
    <lineage>
        <taxon>Eukaryota</taxon>
        <taxon>Viridiplantae</taxon>
        <taxon>Streptophyta</taxon>
        <taxon>Embryophyta</taxon>
        <taxon>Tracheophyta</taxon>
        <taxon>Spermatophyta</taxon>
        <taxon>Magnoliopsida</taxon>
        <taxon>eudicotyledons</taxon>
        <taxon>Gunneridae</taxon>
        <taxon>Pentapetalae</taxon>
        <taxon>rosids</taxon>
        <taxon>fabids</taxon>
        <taxon>Malpighiales</taxon>
        <taxon>Erythroxylaceae</taxon>
        <taxon>Erythroxylum</taxon>
    </lineage>
</organism>
<dbReference type="Proteomes" id="UP001159364">
    <property type="component" value="Linkage Group LG02"/>
</dbReference>
<dbReference type="EMBL" id="JAIWQS010000002">
    <property type="protein sequence ID" value="KAJ8773172.1"/>
    <property type="molecule type" value="Genomic_DNA"/>
</dbReference>
<evidence type="ECO:0000313" key="2">
    <source>
        <dbReference type="Proteomes" id="UP001159364"/>
    </source>
</evidence>
<reference evidence="1 2" key="1">
    <citation type="submission" date="2021-09" db="EMBL/GenBank/DDBJ databases">
        <title>Genomic insights and catalytic innovation underlie evolution of tropane alkaloids biosynthesis.</title>
        <authorList>
            <person name="Wang Y.-J."/>
            <person name="Tian T."/>
            <person name="Huang J.-P."/>
            <person name="Huang S.-X."/>
        </authorList>
    </citation>
    <scope>NUCLEOTIDE SEQUENCE [LARGE SCALE GENOMIC DNA]</scope>
    <source>
        <strain evidence="1">KIB-2018</strain>
        <tissue evidence="1">Leaf</tissue>
    </source>
</reference>
<accession>A0AAV8U1K5</accession>
<keyword evidence="2" id="KW-1185">Reference proteome</keyword>
<sequence>MCLNLKAPRAVRQHRPLNKLMPVQLNNVGLHHAFPPNIKFVPIQTKLHILPSSPFFLFFLQLVAQDCTEKPLQRPPSQCVIAGVFFPGQMVTNLITVQSERSF</sequence>
<dbReference type="AlphaFoldDB" id="A0AAV8U1K5"/>
<name>A0AAV8U1K5_9ROSI</name>
<protein>
    <submittedName>
        <fullName evidence="1">Uncharacterized protein</fullName>
    </submittedName>
</protein>
<gene>
    <name evidence="1" type="ORF">K2173_028349</name>
</gene>
<evidence type="ECO:0000313" key="1">
    <source>
        <dbReference type="EMBL" id="KAJ8773172.1"/>
    </source>
</evidence>